<keyword evidence="8" id="KW-1185">Reference proteome</keyword>
<evidence type="ECO:0000256" key="4">
    <source>
        <dbReference type="ARBA" id="ARBA00023134"/>
    </source>
</evidence>
<dbReference type="GO" id="GO:0007017">
    <property type="term" value="P:microtubule-based process"/>
    <property type="evidence" value="ECO:0007669"/>
    <property type="project" value="InterPro"/>
</dbReference>
<dbReference type="Pfam" id="PF00091">
    <property type="entry name" value="Tubulin"/>
    <property type="match status" value="1"/>
</dbReference>
<keyword evidence="2 5" id="KW-0493">Microtubule</keyword>
<gene>
    <name evidence="7" type="ORF">PPERSA_03471</name>
</gene>
<dbReference type="InterPro" id="IPR004057">
    <property type="entry name" value="Epsilon_tubulin"/>
</dbReference>
<dbReference type="PROSITE" id="PS00227">
    <property type="entry name" value="TUBULIN"/>
    <property type="match status" value="1"/>
</dbReference>
<comment type="caution">
    <text evidence="7">The sequence shown here is derived from an EMBL/GenBank/DDBJ whole genome shotgun (WGS) entry which is preliminary data.</text>
</comment>
<dbReference type="OrthoDB" id="1662883at2759"/>
<dbReference type="InterPro" id="IPR017975">
    <property type="entry name" value="Tubulin_CS"/>
</dbReference>
<dbReference type="InterPro" id="IPR000217">
    <property type="entry name" value="Tubulin"/>
</dbReference>
<dbReference type="InterPro" id="IPR036525">
    <property type="entry name" value="Tubulin/FtsZ_GTPase_sf"/>
</dbReference>
<dbReference type="Gene3D" id="3.40.50.1440">
    <property type="entry name" value="Tubulin/FtsZ, GTPase domain"/>
    <property type="match status" value="1"/>
</dbReference>
<dbReference type="InParanoid" id="A0A0V0QBQ2"/>
<accession>A0A0V0QBQ2</accession>
<dbReference type="GO" id="GO:0005525">
    <property type="term" value="F:GTP binding"/>
    <property type="evidence" value="ECO:0007669"/>
    <property type="project" value="UniProtKB-UniRule"/>
</dbReference>
<sequence length="199" mass="22815">MPRELVTIQVGQCGNQIGMKFWELALKEHSQNNKNGIYDDALSSFFKNAIIVDMEEGVINQMLKSDIGEIFDDRQFIHDVSGAGNNWAHGYHYYGNKYRENIVNRIRKTVEECDSIQCFFLMHSLGGGTGSGLGSRILTILKEEFPEVYRFTASVFPQKEDDVVTSPYNSMFSLNEIYQSADCQKKRDLCRPKTKQIYL</sequence>
<evidence type="ECO:0000256" key="1">
    <source>
        <dbReference type="ARBA" id="ARBA00009636"/>
    </source>
</evidence>
<dbReference type="AlphaFoldDB" id="A0A0V0QBQ2"/>
<dbReference type="EMBL" id="LDAU01000205">
    <property type="protein sequence ID" value="KRW99670.1"/>
    <property type="molecule type" value="Genomic_DNA"/>
</dbReference>
<feature type="domain" description="Tubulin/FtsZ GTPase" evidence="6">
    <location>
        <begin position="34"/>
        <end position="198"/>
    </location>
</feature>
<dbReference type="PRINTS" id="PR01519">
    <property type="entry name" value="EPSLNTUBULIN"/>
</dbReference>
<evidence type="ECO:0000256" key="5">
    <source>
        <dbReference type="RuleBase" id="RU000352"/>
    </source>
</evidence>
<comment type="similarity">
    <text evidence="1 5">Belongs to the tubulin family.</text>
</comment>
<dbReference type="InterPro" id="IPR003008">
    <property type="entry name" value="Tubulin_FtsZ_GTPase"/>
</dbReference>
<evidence type="ECO:0000256" key="2">
    <source>
        <dbReference type="ARBA" id="ARBA00022701"/>
    </source>
</evidence>
<protein>
    <submittedName>
        <fullName evidence="7">Tubulin/FtsZ, GTPase domain</fullName>
    </submittedName>
</protein>
<evidence type="ECO:0000259" key="6">
    <source>
        <dbReference type="SMART" id="SM00864"/>
    </source>
</evidence>
<reference evidence="7 8" key="1">
    <citation type="journal article" date="2015" name="Sci. Rep.">
        <title>Genome of the facultative scuticociliatosis pathogen Pseudocohnilembus persalinus provides insight into its virulence through horizontal gene transfer.</title>
        <authorList>
            <person name="Xiong J."/>
            <person name="Wang G."/>
            <person name="Cheng J."/>
            <person name="Tian M."/>
            <person name="Pan X."/>
            <person name="Warren A."/>
            <person name="Jiang C."/>
            <person name="Yuan D."/>
            <person name="Miao W."/>
        </authorList>
    </citation>
    <scope>NUCLEOTIDE SEQUENCE [LARGE SCALE GENOMIC DNA]</scope>
    <source>
        <strain evidence="7">36N120E</strain>
    </source>
</reference>
<keyword evidence="4 5" id="KW-0342">GTP-binding</keyword>
<keyword evidence="3 5" id="KW-0547">Nucleotide-binding</keyword>
<dbReference type="SUPFAM" id="SSF52490">
    <property type="entry name" value="Tubulin nucleotide-binding domain-like"/>
    <property type="match status" value="1"/>
</dbReference>
<dbReference type="OMA" id="HACYDLG"/>
<dbReference type="SMART" id="SM00864">
    <property type="entry name" value="Tubulin"/>
    <property type="match status" value="1"/>
</dbReference>
<evidence type="ECO:0000313" key="7">
    <source>
        <dbReference type="EMBL" id="KRW99670.1"/>
    </source>
</evidence>
<dbReference type="GO" id="GO:0005874">
    <property type="term" value="C:microtubule"/>
    <property type="evidence" value="ECO:0007669"/>
    <property type="project" value="UniProtKB-KW"/>
</dbReference>
<dbReference type="Proteomes" id="UP000054937">
    <property type="component" value="Unassembled WGS sequence"/>
</dbReference>
<dbReference type="PRINTS" id="PR01161">
    <property type="entry name" value="TUBULIN"/>
</dbReference>
<organism evidence="7 8">
    <name type="scientific">Pseudocohnilembus persalinus</name>
    <name type="common">Ciliate</name>
    <dbReference type="NCBI Taxonomy" id="266149"/>
    <lineage>
        <taxon>Eukaryota</taxon>
        <taxon>Sar</taxon>
        <taxon>Alveolata</taxon>
        <taxon>Ciliophora</taxon>
        <taxon>Intramacronucleata</taxon>
        <taxon>Oligohymenophorea</taxon>
        <taxon>Scuticociliatia</taxon>
        <taxon>Philasterida</taxon>
        <taxon>Pseudocohnilembidae</taxon>
        <taxon>Pseudocohnilembus</taxon>
    </lineage>
</organism>
<name>A0A0V0QBQ2_PSEPJ</name>
<proteinExistence type="inferred from homology"/>
<dbReference type="PANTHER" id="PTHR11588">
    <property type="entry name" value="TUBULIN"/>
    <property type="match status" value="1"/>
</dbReference>
<evidence type="ECO:0000313" key="8">
    <source>
        <dbReference type="Proteomes" id="UP000054937"/>
    </source>
</evidence>
<evidence type="ECO:0000256" key="3">
    <source>
        <dbReference type="ARBA" id="ARBA00022741"/>
    </source>
</evidence>